<dbReference type="Proteomes" id="UP000653056">
    <property type="component" value="Unassembled WGS sequence"/>
</dbReference>
<keyword evidence="3 6" id="KW-0812">Transmembrane</keyword>
<keyword evidence="9" id="KW-1185">Reference proteome</keyword>
<evidence type="ECO:0000256" key="3">
    <source>
        <dbReference type="ARBA" id="ARBA00022692"/>
    </source>
</evidence>
<dbReference type="EMBL" id="BMXS01000005">
    <property type="protein sequence ID" value="GGX87808.1"/>
    <property type="molecule type" value="Genomic_DNA"/>
</dbReference>
<name>A0ABQ2YKX9_9GAMM</name>
<dbReference type="PANTHER" id="PTHR30485">
    <property type="entry name" value="NI/FE-HYDROGENASE 1 B-TYPE CYTOCHROME SUBUNIT"/>
    <property type="match status" value="1"/>
</dbReference>
<feature type="transmembrane region" description="Helical" evidence="6">
    <location>
        <begin position="57"/>
        <end position="77"/>
    </location>
</feature>
<feature type="transmembrane region" description="Helical" evidence="6">
    <location>
        <begin position="157"/>
        <end position="178"/>
    </location>
</feature>
<feature type="transmembrane region" description="Helical" evidence="6">
    <location>
        <begin position="223"/>
        <end position="247"/>
    </location>
</feature>
<evidence type="ECO:0000256" key="2">
    <source>
        <dbReference type="ARBA" id="ARBA00022475"/>
    </source>
</evidence>
<feature type="domain" description="Cytochrome b561 bacterial/Ni-hydrogenase" evidence="7">
    <location>
        <begin position="50"/>
        <end position="301"/>
    </location>
</feature>
<sequence>MTLGSLLAGAGIPQPAGIFLDLHPREGSAMRVFDTLFGTNRDQAPTVIQRHSAFTRIWHWVNAICLLVLLMSGLQIFNAHPALYWGKDSHFDSPALSIRAVSGNDGELRGITQVGAYRFDTTGVLGVSGPREARERRAFPAWITLPGPRWLAMGREWHFLAGWIFAPMLIAYLLYLAISGQLRRRLLPRRHEWRTLGHTLYEHLRLRFPRGEEARHYNLLQKLAYLLVLFVITPLIVLTGLTMSPTMDAAWPWLLDVFGGRQSARTIHFLCAVALVGFFLIHIVLVLVSGVVNNLRSMITGRYVLPPEKEADNE</sequence>
<dbReference type="InterPro" id="IPR011577">
    <property type="entry name" value="Cyt_b561_bac/Ni-Hgenase"/>
</dbReference>
<evidence type="ECO:0000259" key="7">
    <source>
        <dbReference type="Pfam" id="PF01292"/>
    </source>
</evidence>
<proteinExistence type="predicted"/>
<evidence type="ECO:0000313" key="8">
    <source>
        <dbReference type="EMBL" id="GGX87808.1"/>
    </source>
</evidence>
<dbReference type="PANTHER" id="PTHR30485:SF1">
    <property type="entry name" value="CYTOCHROME YDHU-RELATED"/>
    <property type="match status" value="1"/>
</dbReference>
<dbReference type="InterPro" id="IPR051542">
    <property type="entry name" value="Hydrogenase_cytochrome"/>
</dbReference>
<dbReference type="InterPro" id="IPR016174">
    <property type="entry name" value="Di-haem_cyt_TM"/>
</dbReference>
<reference evidence="9" key="1">
    <citation type="journal article" date="2019" name="Int. J. Syst. Evol. Microbiol.">
        <title>The Global Catalogue of Microorganisms (GCM) 10K type strain sequencing project: providing services to taxonomists for standard genome sequencing and annotation.</title>
        <authorList>
            <consortium name="The Broad Institute Genomics Platform"/>
            <consortium name="The Broad Institute Genome Sequencing Center for Infectious Disease"/>
            <person name="Wu L."/>
            <person name="Ma J."/>
        </authorList>
    </citation>
    <scope>NUCLEOTIDE SEQUENCE [LARGE SCALE GENOMIC DNA]</scope>
    <source>
        <strain evidence="9">KCTC 22228</strain>
    </source>
</reference>
<dbReference type="RefSeq" id="WP_229803340.1">
    <property type="nucleotide sequence ID" value="NZ_BMXS01000005.1"/>
</dbReference>
<comment type="caution">
    <text evidence="8">The sequence shown here is derived from an EMBL/GenBank/DDBJ whole genome shotgun (WGS) entry which is preliminary data.</text>
</comment>
<accession>A0ABQ2YKX9</accession>
<dbReference type="SUPFAM" id="SSF81342">
    <property type="entry name" value="Transmembrane di-heme cytochromes"/>
    <property type="match status" value="1"/>
</dbReference>
<keyword evidence="5 6" id="KW-0472">Membrane</keyword>
<evidence type="ECO:0000256" key="6">
    <source>
        <dbReference type="SAM" id="Phobius"/>
    </source>
</evidence>
<evidence type="ECO:0000256" key="1">
    <source>
        <dbReference type="ARBA" id="ARBA00004651"/>
    </source>
</evidence>
<evidence type="ECO:0000256" key="4">
    <source>
        <dbReference type="ARBA" id="ARBA00022989"/>
    </source>
</evidence>
<keyword evidence="4 6" id="KW-1133">Transmembrane helix</keyword>
<comment type="subcellular location">
    <subcellularLocation>
        <location evidence="1">Cell membrane</location>
        <topology evidence="1">Multi-pass membrane protein</topology>
    </subcellularLocation>
</comment>
<gene>
    <name evidence="8" type="ORF">GCM10007160_13980</name>
</gene>
<keyword evidence="2" id="KW-1003">Cell membrane</keyword>
<dbReference type="Gene3D" id="1.20.950.20">
    <property type="entry name" value="Transmembrane di-heme cytochromes, Chain C"/>
    <property type="match status" value="1"/>
</dbReference>
<dbReference type="Pfam" id="PF01292">
    <property type="entry name" value="Ni_hydr_CYTB"/>
    <property type="match status" value="1"/>
</dbReference>
<protein>
    <recommendedName>
        <fullName evidence="7">Cytochrome b561 bacterial/Ni-hydrogenase domain-containing protein</fullName>
    </recommendedName>
</protein>
<evidence type="ECO:0000313" key="9">
    <source>
        <dbReference type="Proteomes" id="UP000653056"/>
    </source>
</evidence>
<feature type="transmembrane region" description="Helical" evidence="6">
    <location>
        <begin position="267"/>
        <end position="292"/>
    </location>
</feature>
<organism evidence="8 9">
    <name type="scientific">Litchfieldella qijiaojingensis</name>
    <dbReference type="NCBI Taxonomy" id="980347"/>
    <lineage>
        <taxon>Bacteria</taxon>
        <taxon>Pseudomonadati</taxon>
        <taxon>Pseudomonadota</taxon>
        <taxon>Gammaproteobacteria</taxon>
        <taxon>Oceanospirillales</taxon>
        <taxon>Halomonadaceae</taxon>
        <taxon>Litchfieldella</taxon>
    </lineage>
</organism>
<evidence type="ECO:0000256" key="5">
    <source>
        <dbReference type="ARBA" id="ARBA00023136"/>
    </source>
</evidence>